<dbReference type="AlphaFoldDB" id="A0A174QD28"/>
<keyword evidence="13" id="KW-1185">Reference proteome</keyword>
<dbReference type="Pfam" id="PF00999">
    <property type="entry name" value="Na_H_Exchanger"/>
    <property type="match status" value="1"/>
</dbReference>
<keyword evidence="6" id="KW-0406">Ion transport</keyword>
<keyword evidence="2" id="KW-0813">Transport</keyword>
<dbReference type="Proteomes" id="UP000095512">
    <property type="component" value="Unassembled WGS sequence"/>
</dbReference>
<organism evidence="10 12">
    <name type="scientific">Enterocloster clostridioformis</name>
    <dbReference type="NCBI Taxonomy" id="1531"/>
    <lineage>
        <taxon>Bacteria</taxon>
        <taxon>Bacillati</taxon>
        <taxon>Bacillota</taxon>
        <taxon>Clostridia</taxon>
        <taxon>Lachnospirales</taxon>
        <taxon>Lachnospiraceae</taxon>
        <taxon>Enterocloster</taxon>
    </lineage>
</organism>
<comment type="subcellular location">
    <subcellularLocation>
        <location evidence="1">Cell membrane</location>
        <topology evidence="1">Multi-pass membrane protein</topology>
    </subcellularLocation>
</comment>
<dbReference type="InterPro" id="IPR006153">
    <property type="entry name" value="Cation/H_exchanger_TM"/>
</dbReference>
<protein>
    <submittedName>
        <fullName evidence="10">Sodium/hydrogen exchanger</fullName>
    </submittedName>
</protein>
<feature type="domain" description="Cation/H+ exchanger transmembrane" evidence="9">
    <location>
        <begin position="2"/>
        <end position="81"/>
    </location>
</feature>
<evidence type="ECO:0000313" key="11">
    <source>
        <dbReference type="EMBL" id="SQB15881.1"/>
    </source>
</evidence>
<dbReference type="PANTHER" id="PTHR32507">
    <property type="entry name" value="NA(+)/H(+) ANTIPORTER 1"/>
    <property type="match status" value="1"/>
</dbReference>
<evidence type="ECO:0000256" key="4">
    <source>
        <dbReference type="ARBA" id="ARBA00022692"/>
    </source>
</evidence>
<evidence type="ECO:0000313" key="12">
    <source>
        <dbReference type="Proteomes" id="UP000095512"/>
    </source>
</evidence>
<dbReference type="EMBL" id="CZAB01000045">
    <property type="protein sequence ID" value="CUP68800.1"/>
    <property type="molecule type" value="Genomic_DNA"/>
</dbReference>
<evidence type="ECO:0000256" key="6">
    <source>
        <dbReference type="ARBA" id="ARBA00023065"/>
    </source>
</evidence>
<evidence type="ECO:0000313" key="10">
    <source>
        <dbReference type="EMBL" id="CUP68800.1"/>
    </source>
</evidence>
<evidence type="ECO:0000256" key="5">
    <source>
        <dbReference type="ARBA" id="ARBA00022989"/>
    </source>
</evidence>
<feature type="transmembrane region" description="Helical" evidence="8">
    <location>
        <begin position="33"/>
        <end position="52"/>
    </location>
</feature>
<dbReference type="PANTHER" id="PTHR32507:SF7">
    <property type="entry name" value="K(+)_H(+) ANTIPORTER NHAP2"/>
    <property type="match status" value="1"/>
</dbReference>
<keyword evidence="3" id="KW-0050">Antiport</keyword>
<evidence type="ECO:0000313" key="13">
    <source>
        <dbReference type="Proteomes" id="UP000251853"/>
    </source>
</evidence>
<evidence type="ECO:0000256" key="1">
    <source>
        <dbReference type="ARBA" id="ARBA00004651"/>
    </source>
</evidence>
<dbReference type="GO" id="GO:1902600">
    <property type="term" value="P:proton transmembrane transport"/>
    <property type="evidence" value="ECO:0007669"/>
    <property type="project" value="InterPro"/>
</dbReference>
<reference evidence="10 12" key="1">
    <citation type="submission" date="2015-09" db="EMBL/GenBank/DDBJ databases">
        <authorList>
            <consortium name="Pathogen Informatics"/>
        </authorList>
    </citation>
    <scope>NUCLEOTIDE SEQUENCE [LARGE SCALE GENOMIC DNA]</scope>
    <source>
        <strain evidence="10 12">2789STDY5834865</strain>
    </source>
</reference>
<evidence type="ECO:0000256" key="2">
    <source>
        <dbReference type="ARBA" id="ARBA00022448"/>
    </source>
</evidence>
<keyword evidence="4 8" id="KW-0812">Transmembrane</keyword>
<sequence length="102" mass="11585">MVFLTLIGRPLAVTVLLGSFRSLWGQIGTVSWAGLRGVASIVFAIYAVLRQVPMKNNLFNLVFCIVLLSISIQGTLLPWFSRRLKMIDEKADVRRTFTDYHR</sequence>
<dbReference type="GO" id="GO:0015297">
    <property type="term" value="F:antiporter activity"/>
    <property type="evidence" value="ECO:0007669"/>
    <property type="project" value="UniProtKB-KW"/>
</dbReference>
<dbReference type="EMBL" id="UAVW01000019">
    <property type="protein sequence ID" value="SQB15881.1"/>
    <property type="molecule type" value="Genomic_DNA"/>
</dbReference>
<proteinExistence type="predicted"/>
<reference evidence="11 13" key="2">
    <citation type="submission" date="2018-06" db="EMBL/GenBank/DDBJ databases">
        <authorList>
            <consortium name="Pathogen Informatics"/>
            <person name="Doyle S."/>
        </authorList>
    </citation>
    <scope>NUCLEOTIDE SEQUENCE [LARGE SCALE GENOMIC DNA]</scope>
    <source>
        <strain evidence="11 13">NCTC11224</strain>
    </source>
</reference>
<dbReference type="RefSeq" id="WP_022202449.1">
    <property type="nucleotide sequence ID" value="NZ_CATYWZ010000130.1"/>
</dbReference>
<name>A0A174QD28_9FIRM</name>
<evidence type="ECO:0000256" key="3">
    <source>
        <dbReference type="ARBA" id="ARBA00022449"/>
    </source>
</evidence>
<evidence type="ECO:0000259" key="9">
    <source>
        <dbReference type="Pfam" id="PF00999"/>
    </source>
</evidence>
<dbReference type="GO" id="GO:0005886">
    <property type="term" value="C:plasma membrane"/>
    <property type="evidence" value="ECO:0007669"/>
    <property type="project" value="UniProtKB-SubCell"/>
</dbReference>
<feature type="transmembrane region" description="Helical" evidence="8">
    <location>
        <begin position="58"/>
        <end position="80"/>
    </location>
</feature>
<evidence type="ECO:0000256" key="7">
    <source>
        <dbReference type="ARBA" id="ARBA00023136"/>
    </source>
</evidence>
<gene>
    <name evidence="10" type="ORF">ERS852480_03855</name>
    <name evidence="11" type="ORF">NCTC11224_04973</name>
</gene>
<keyword evidence="5 8" id="KW-1133">Transmembrane helix</keyword>
<dbReference type="Proteomes" id="UP000251853">
    <property type="component" value="Unassembled WGS sequence"/>
</dbReference>
<keyword evidence="7 8" id="KW-0472">Membrane</keyword>
<accession>A0A174QD28</accession>
<evidence type="ECO:0000256" key="8">
    <source>
        <dbReference type="SAM" id="Phobius"/>
    </source>
</evidence>